<evidence type="ECO:0000256" key="9">
    <source>
        <dbReference type="PIRSR" id="PIRSR601613-1"/>
    </source>
</evidence>
<dbReference type="Gene3D" id="3.50.50.60">
    <property type="entry name" value="FAD/NAD(P)-binding domain"/>
    <property type="match status" value="1"/>
</dbReference>
<comment type="catalytic activity">
    <reaction evidence="8">
        <text>N-acetylputrescine + O2 + H2O = 4-acetamidobutanal + H2O2 + NH4(+)</text>
        <dbReference type="Rhea" id="RHEA:70283"/>
        <dbReference type="ChEBI" id="CHEBI:7386"/>
        <dbReference type="ChEBI" id="CHEBI:15377"/>
        <dbReference type="ChEBI" id="CHEBI:15379"/>
        <dbReference type="ChEBI" id="CHEBI:16240"/>
        <dbReference type="ChEBI" id="CHEBI:28938"/>
        <dbReference type="ChEBI" id="CHEBI:58263"/>
    </reaction>
    <physiologicalReaction direction="left-to-right" evidence="8">
        <dbReference type="Rhea" id="RHEA:70284"/>
    </physiologicalReaction>
</comment>
<gene>
    <name evidence="12" type="ORF">JTE90_018538</name>
</gene>
<comment type="subcellular location">
    <subcellularLocation>
        <location evidence="2">Mitochondrion outer membrane</location>
        <topology evidence="2">Single-pass type IV membrane protein</topology>
        <orientation evidence="2">Cytoplasmic side</orientation>
    </subcellularLocation>
</comment>
<dbReference type="GO" id="GO:0008131">
    <property type="term" value="F:primary methylamine oxidase activity"/>
    <property type="evidence" value="ECO:0007669"/>
    <property type="project" value="TreeGrafter"/>
</dbReference>
<feature type="binding site" evidence="9">
    <location>
        <position position="235"/>
    </location>
    <ligand>
        <name>FAD</name>
        <dbReference type="ChEBI" id="CHEBI:57692"/>
    </ligand>
</feature>
<feature type="transmembrane region" description="Helical" evidence="10">
    <location>
        <begin position="494"/>
        <end position="514"/>
    </location>
</feature>
<dbReference type="Pfam" id="PF01593">
    <property type="entry name" value="Amino_oxidase"/>
    <property type="match status" value="1"/>
</dbReference>
<dbReference type="Gene3D" id="3.90.660.10">
    <property type="match status" value="1"/>
</dbReference>
<proteinExistence type="inferred from homology"/>
<organism evidence="12 13">
    <name type="scientific">Oedothorax gibbosus</name>
    <dbReference type="NCBI Taxonomy" id="931172"/>
    <lineage>
        <taxon>Eukaryota</taxon>
        <taxon>Metazoa</taxon>
        <taxon>Ecdysozoa</taxon>
        <taxon>Arthropoda</taxon>
        <taxon>Chelicerata</taxon>
        <taxon>Arachnida</taxon>
        <taxon>Araneae</taxon>
        <taxon>Araneomorphae</taxon>
        <taxon>Entelegynae</taxon>
        <taxon>Araneoidea</taxon>
        <taxon>Linyphiidae</taxon>
        <taxon>Erigoninae</taxon>
        <taxon>Oedothorax</taxon>
    </lineage>
</organism>
<evidence type="ECO:0000256" key="8">
    <source>
        <dbReference type="ARBA" id="ARBA00049430"/>
    </source>
</evidence>
<protein>
    <recommendedName>
        <fullName evidence="10">Amine oxidase</fullName>
        <ecNumber evidence="10">1.4.3.-</ecNumber>
    </recommendedName>
</protein>
<keyword evidence="4 10" id="KW-0560">Oxidoreductase</keyword>
<dbReference type="GO" id="GO:0097621">
    <property type="term" value="F:monoamine oxidase activity"/>
    <property type="evidence" value="ECO:0007669"/>
    <property type="project" value="UniProtKB-EC"/>
</dbReference>
<evidence type="ECO:0000313" key="12">
    <source>
        <dbReference type="EMBL" id="KAG8191606.1"/>
    </source>
</evidence>
<accession>A0AAV6V7G8</accession>
<dbReference type="AlphaFoldDB" id="A0AAV6V7G8"/>
<dbReference type="SUPFAM" id="SSF54373">
    <property type="entry name" value="FAD-linked reductases, C-terminal domain"/>
    <property type="match status" value="1"/>
</dbReference>
<evidence type="ECO:0000256" key="2">
    <source>
        <dbReference type="ARBA" id="ARBA00004362"/>
    </source>
</evidence>
<evidence type="ECO:0000256" key="6">
    <source>
        <dbReference type="ARBA" id="ARBA00048448"/>
    </source>
</evidence>
<dbReference type="InterPro" id="IPR050703">
    <property type="entry name" value="Flavin_MAO"/>
</dbReference>
<feature type="binding site" evidence="9">
    <location>
        <position position="13"/>
    </location>
    <ligand>
        <name>FAD</name>
        <dbReference type="ChEBI" id="CHEBI:57692"/>
    </ligand>
</feature>
<evidence type="ECO:0000256" key="1">
    <source>
        <dbReference type="ARBA" id="ARBA00001974"/>
    </source>
</evidence>
<dbReference type="PANTHER" id="PTHR43563">
    <property type="entry name" value="AMINE OXIDASE"/>
    <property type="match status" value="1"/>
</dbReference>
<evidence type="ECO:0000256" key="5">
    <source>
        <dbReference type="ARBA" id="ARBA00045409"/>
    </source>
</evidence>
<name>A0AAV6V7G8_9ARAC</name>
<comment type="catalytic activity">
    <reaction evidence="7">
        <text>benzylamine + O2 + H2O = benzaldehyde + H2O2 + NH4(+)</text>
        <dbReference type="Rhea" id="RHEA:59424"/>
        <dbReference type="ChEBI" id="CHEBI:15377"/>
        <dbReference type="ChEBI" id="CHEBI:15379"/>
        <dbReference type="ChEBI" id="CHEBI:16240"/>
        <dbReference type="ChEBI" id="CHEBI:17169"/>
        <dbReference type="ChEBI" id="CHEBI:28938"/>
        <dbReference type="ChEBI" id="CHEBI:225238"/>
    </reaction>
    <physiologicalReaction direction="left-to-right" evidence="7">
        <dbReference type="Rhea" id="RHEA:59425"/>
    </physiologicalReaction>
</comment>
<dbReference type="InterPro" id="IPR002937">
    <property type="entry name" value="Amino_oxidase"/>
</dbReference>
<comment type="similarity">
    <text evidence="3 10">Belongs to the flavin monoamine oxidase family.</text>
</comment>
<reference evidence="12 13" key="1">
    <citation type="journal article" date="2022" name="Nat. Ecol. Evol.">
        <title>A masculinizing supergene underlies an exaggerated male reproductive morph in a spider.</title>
        <authorList>
            <person name="Hendrickx F."/>
            <person name="De Corte Z."/>
            <person name="Sonet G."/>
            <person name="Van Belleghem S.M."/>
            <person name="Kostlbacher S."/>
            <person name="Vangestel C."/>
        </authorList>
    </citation>
    <scope>NUCLEOTIDE SEQUENCE [LARGE SCALE GENOMIC DNA]</scope>
    <source>
        <strain evidence="12">W744_W776</strain>
    </source>
</reference>
<comment type="catalytic activity">
    <reaction evidence="6">
        <text>a secondary aliphatic amine + O2 + H2O = a primary amine + an aldehyde + H2O2</text>
        <dbReference type="Rhea" id="RHEA:26414"/>
        <dbReference type="ChEBI" id="CHEBI:15377"/>
        <dbReference type="ChEBI" id="CHEBI:15379"/>
        <dbReference type="ChEBI" id="CHEBI:16240"/>
        <dbReference type="ChEBI" id="CHEBI:17478"/>
        <dbReference type="ChEBI" id="CHEBI:58855"/>
        <dbReference type="ChEBI" id="CHEBI:65296"/>
        <dbReference type="EC" id="1.4.3.4"/>
    </reaction>
</comment>
<dbReference type="Gene3D" id="1.10.405.10">
    <property type="entry name" value="Guanine Nucleotide Dissociation Inhibitor, domain 1"/>
    <property type="match status" value="1"/>
</dbReference>
<dbReference type="Proteomes" id="UP000827092">
    <property type="component" value="Unassembled WGS sequence"/>
</dbReference>
<dbReference type="PRINTS" id="PR00757">
    <property type="entry name" value="AMINEOXDASEF"/>
</dbReference>
<feature type="binding site" evidence="9">
    <location>
        <begin position="32"/>
        <end position="33"/>
    </location>
    <ligand>
        <name>FAD</name>
        <dbReference type="ChEBI" id="CHEBI:57692"/>
    </ligand>
</feature>
<keyword evidence="10" id="KW-0285">Flavoprotein</keyword>
<evidence type="ECO:0000256" key="10">
    <source>
        <dbReference type="RuleBase" id="RU362067"/>
    </source>
</evidence>
<dbReference type="GO" id="GO:0050660">
    <property type="term" value="F:flavin adenine dinucleotide binding"/>
    <property type="evidence" value="ECO:0007669"/>
    <property type="project" value="TreeGrafter"/>
</dbReference>
<evidence type="ECO:0000256" key="3">
    <source>
        <dbReference type="ARBA" id="ARBA00005995"/>
    </source>
</evidence>
<keyword evidence="13" id="KW-1185">Reference proteome</keyword>
<dbReference type="PANTHER" id="PTHR43563:SF1">
    <property type="entry name" value="AMINE OXIDASE [FLAVIN-CONTAINING] B"/>
    <property type="match status" value="1"/>
</dbReference>
<feature type="binding site" evidence="9">
    <location>
        <position position="345"/>
    </location>
    <ligand>
        <name>substrate</name>
    </ligand>
</feature>
<sequence>MDSDVIVVGAGISGLCAAKWLIEAGVRVRVLEARDRVGGRTFTKRDPKVDYVDLGGAYLGPRQDHLLRLTRELGIENYKINQEESSLYYVNGRRNRFDPTGIPTFRNPFVAMDINNTIWLLEKMAKEIPADAPYKAPHADEWDTMTIKEFLLKNCWTQGAIDFFKEITSLLLTSETYEASLFCFLCSISQCHGIKAMTSTINGAQERKFVGGSQQISEKIAEKLGEKVVIQNSPVVEINQESKDLVSVKTLNGNQYKAKYVVIALPPILQLKIHFRPELPPLRNQLIQRTPMGSIIKLHIYYKTTFWRNNGLNGSFLIKGGDEHPMFFTLDDTKPDGSHPAIVGFITADKCRRLLSLKPNERKKLIAKSLAEVTGCSEALKPIHYEEFNWMAEQYSGGGYTTMLPPGFITRYGKELRTPIDRIYFAGSETATICPGYMEGAVQAGERAAREILYKMGKITKNKIWQKEPPSQGVVPKKFEYSFAEKYTPSVSGFLKFITLSTVVGVAVIAFAIVHPNL</sequence>
<comment type="function">
    <text evidence="5">Catalyzes the oxidative deamination of primary and some secondary amines such as neurotransmitters, and exogenous amines including the tertiary amine, neurotoxin 1-methyl-4-phenyl-1,2,3,6-tetrahydropyridine (MPTP), with concomitant reduction of oxygen to hydrogen peroxide and participates in the metabolism of neuroactive and vasoactive amines in the central nervous system and peripheral tissues. Preferentially degrades benzylamine and phenylethylamine.</text>
</comment>
<keyword evidence="10" id="KW-0472">Membrane</keyword>
<dbReference type="GO" id="GO:0005741">
    <property type="term" value="C:mitochondrial outer membrane"/>
    <property type="evidence" value="ECO:0007669"/>
    <property type="project" value="UniProtKB-SubCell"/>
</dbReference>
<evidence type="ECO:0000256" key="4">
    <source>
        <dbReference type="ARBA" id="ARBA00023002"/>
    </source>
</evidence>
<comment type="caution">
    <text evidence="12">The sequence shown here is derived from an EMBL/GenBank/DDBJ whole genome shotgun (WGS) entry which is preliminary data.</text>
</comment>
<feature type="binding site" evidence="9">
    <location>
        <position position="429"/>
    </location>
    <ligand>
        <name>FAD</name>
        <dbReference type="ChEBI" id="CHEBI:57692"/>
    </ligand>
</feature>
<dbReference type="EC" id="1.4.3.-" evidence="10"/>
<feature type="domain" description="Amine oxidase" evidence="11">
    <location>
        <begin position="12"/>
        <end position="453"/>
    </location>
</feature>
<dbReference type="EMBL" id="JAFNEN010000156">
    <property type="protein sequence ID" value="KAG8191606.1"/>
    <property type="molecule type" value="Genomic_DNA"/>
</dbReference>
<evidence type="ECO:0000256" key="7">
    <source>
        <dbReference type="ARBA" id="ARBA00049354"/>
    </source>
</evidence>
<keyword evidence="10" id="KW-0812">Transmembrane</keyword>
<evidence type="ECO:0000313" key="13">
    <source>
        <dbReference type="Proteomes" id="UP000827092"/>
    </source>
</evidence>
<dbReference type="InterPro" id="IPR036188">
    <property type="entry name" value="FAD/NAD-bd_sf"/>
</dbReference>
<evidence type="ECO:0000259" key="11">
    <source>
        <dbReference type="Pfam" id="PF01593"/>
    </source>
</evidence>
<dbReference type="InterPro" id="IPR001613">
    <property type="entry name" value="Flavin_amine_oxidase"/>
</dbReference>
<keyword evidence="10" id="KW-1133">Transmembrane helix</keyword>
<comment type="cofactor">
    <cofactor evidence="1 10">
        <name>FAD</name>
        <dbReference type="ChEBI" id="CHEBI:57692"/>
    </cofactor>
</comment>
<dbReference type="SUPFAM" id="SSF51905">
    <property type="entry name" value="FAD/NAD(P)-binding domain"/>
    <property type="match status" value="1"/>
</dbReference>
<dbReference type="Gene3D" id="6.10.250.130">
    <property type="match status" value="1"/>
</dbReference>
<keyword evidence="10" id="KW-0274">FAD</keyword>